<keyword evidence="12" id="KW-1185">Reference proteome</keyword>
<dbReference type="CDD" id="cd06849">
    <property type="entry name" value="lipoyl_domain"/>
    <property type="match status" value="1"/>
</dbReference>
<feature type="compositionally biased region" description="Acidic residues" evidence="8">
    <location>
        <begin position="82"/>
        <end position="98"/>
    </location>
</feature>
<dbReference type="GO" id="GO:0016407">
    <property type="term" value="F:acetyltransferase activity"/>
    <property type="evidence" value="ECO:0007669"/>
    <property type="project" value="TreeGrafter"/>
</dbReference>
<dbReference type="EMBL" id="JAPDPJ010000038">
    <property type="protein sequence ID" value="MCW3787848.1"/>
    <property type="molecule type" value="Genomic_DNA"/>
</dbReference>
<dbReference type="InterPro" id="IPR004167">
    <property type="entry name" value="PSBD"/>
</dbReference>
<dbReference type="PANTHER" id="PTHR43178">
    <property type="entry name" value="DIHYDROLIPOAMIDE ACETYLTRANSFERASE COMPONENT OF PYRUVATE DEHYDROGENASE COMPLEX"/>
    <property type="match status" value="1"/>
</dbReference>
<organism evidence="11 12">
    <name type="scientific">Plebeiibacterium sediminum</name>
    <dbReference type="NCBI Taxonomy" id="2992112"/>
    <lineage>
        <taxon>Bacteria</taxon>
        <taxon>Pseudomonadati</taxon>
        <taxon>Bacteroidota</taxon>
        <taxon>Bacteroidia</taxon>
        <taxon>Marinilabiliales</taxon>
        <taxon>Marinilabiliaceae</taxon>
        <taxon>Plebeiibacterium</taxon>
    </lineage>
</organism>
<dbReference type="AlphaFoldDB" id="A0AAE3SH08"/>
<protein>
    <recommendedName>
        <fullName evidence="7">Dihydrolipoamide acetyltransferase component of pyruvate dehydrogenase complex</fullName>
        <ecNumber evidence="7">2.3.1.-</ecNumber>
    </recommendedName>
</protein>
<dbReference type="PROSITE" id="PS00189">
    <property type="entry name" value="LIPOYL"/>
    <property type="match status" value="1"/>
</dbReference>
<dbReference type="SUPFAM" id="SSF47005">
    <property type="entry name" value="Peripheral subunit-binding domain of 2-oxo acid dehydrogenase complex"/>
    <property type="match status" value="1"/>
</dbReference>
<evidence type="ECO:0000313" key="12">
    <source>
        <dbReference type="Proteomes" id="UP001209229"/>
    </source>
</evidence>
<keyword evidence="6 7" id="KW-0012">Acyltransferase</keyword>
<dbReference type="InterPro" id="IPR011053">
    <property type="entry name" value="Single_hybrid_motif"/>
</dbReference>
<evidence type="ECO:0000256" key="7">
    <source>
        <dbReference type="RuleBase" id="RU003423"/>
    </source>
</evidence>
<dbReference type="InterPro" id="IPR023213">
    <property type="entry name" value="CAT-like_dom_sf"/>
</dbReference>
<feature type="region of interest" description="Disordered" evidence="8">
    <location>
        <begin position="82"/>
        <end position="117"/>
    </location>
</feature>
<evidence type="ECO:0000313" key="11">
    <source>
        <dbReference type="EMBL" id="MCW3787848.1"/>
    </source>
</evidence>
<evidence type="ECO:0000256" key="2">
    <source>
        <dbReference type="ARBA" id="ARBA00007317"/>
    </source>
</evidence>
<gene>
    <name evidence="11" type="ORF">OM075_15340</name>
</gene>
<accession>A0AAE3SH08</accession>
<evidence type="ECO:0000256" key="1">
    <source>
        <dbReference type="ARBA" id="ARBA00001938"/>
    </source>
</evidence>
<sequence>MSTFEILMPKMGESVEEATITKWFVSVGDKIEEDDVLLEIATDKVDSEIPSPVAGTVKEILYETDALVAVGKPVAIIALEGEDSDDSDNEVSAEENIEESVNKVIEENTSSEAPDFSKSDRFYSPLVKSIAKEEGISLSELDSIKGTGKDNRVTKEDILNYVNNRGKSEAKVEKAAQPVKAEQPKSAPAAAQVATPQRPPVSIGAEDDIVEMDRMRKIIADHMVMSKQVSPHVTAVVEVDMTNIVLWRNKNKVAFQEKYGEKITFTPIFFEAVAKALRDFPGINASVDGDKIIYRKNVNIGMAVALPSGNLIVPVVKQADHKNLPGLAADVNRLAGLARNNKLSPDDIQGGTFTITNFGSFKNIIGTPIINQPQVAILATGSIEKKPAVIETPTGDVIAIRHKMFLSISYDHRIVDGALGGNFVRRVGDYLEEFDINRTI</sequence>
<dbReference type="GO" id="GO:0005737">
    <property type="term" value="C:cytoplasm"/>
    <property type="evidence" value="ECO:0007669"/>
    <property type="project" value="TreeGrafter"/>
</dbReference>
<dbReference type="PROSITE" id="PS51826">
    <property type="entry name" value="PSBD"/>
    <property type="match status" value="1"/>
</dbReference>
<dbReference type="Gene3D" id="4.10.320.10">
    <property type="entry name" value="E3-binding domain"/>
    <property type="match status" value="1"/>
</dbReference>
<comment type="caution">
    <text evidence="11">The sequence shown here is derived from an EMBL/GenBank/DDBJ whole genome shotgun (WGS) entry which is preliminary data.</text>
</comment>
<proteinExistence type="inferred from homology"/>
<feature type="domain" description="Peripheral subunit-binding (PSBD)" evidence="10">
    <location>
        <begin position="122"/>
        <end position="162"/>
    </location>
</feature>
<evidence type="ECO:0000256" key="3">
    <source>
        <dbReference type="ARBA" id="ARBA00011484"/>
    </source>
</evidence>
<dbReference type="InterPro" id="IPR000089">
    <property type="entry name" value="Biotin_lipoyl"/>
</dbReference>
<name>A0AAE3SH08_9BACT</name>
<dbReference type="FunFam" id="3.30.559.10:FF:000007">
    <property type="entry name" value="Dihydrolipoamide acetyltransferase component of pyruvate dehydrogenase complex"/>
    <property type="match status" value="1"/>
</dbReference>
<comment type="subunit">
    <text evidence="3">Forms a 24-polypeptide structural core with octahedral symmetry.</text>
</comment>
<feature type="domain" description="Lipoyl-binding" evidence="9">
    <location>
        <begin position="3"/>
        <end position="78"/>
    </location>
</feature>
<dbReference type="GO" id="GO:0031405">
    <property type="term" value="F:lipoic acid binding"/>
    <property type="evidence" value="ECO:0007669"/>
    <property type="project" value="TreeGrafter"/>
</dbReference>
<dbReference type="PROSITE" id="PS50968">
    <property type="entry name" value="BIOTINYL_LIPOYL"/>
    <property type="match status" value="1"/>
</dbReference>
<dbReference type="SUPFAM" id="SSF51230">
    <property type="entry name" value="Single hybrid motif"/>
    <property type="match status" value="1"/>
</dbReference>
<dbReference type="InterPro" id="IPR003016">
    <property type="entry name" value="2-oxoA_DH_lipoyl-BS"/>
</dbReference>
<comment type="cofactor">
    <cofactor evidence="1 7">
        <name>(R)-lipoate</name>
        <dbReference type="ChEBI" id="CHEBI:83088"/>
    </cofactor>
</comment>
<comment type="similarity">
    <text evidence="2 7">Belongs to the 2-oxoacid dehydrogenase family.</text>
</comment>
<evidence type="ECO:0000259" key="9">
    <source>
        <dbReference type="PROSITE" id="PS50968"/>
    </source>
</evidence>
<dbReference type="RefSeq" id="WP_301191412.1">
    <property type="nucleotide sequence ID" value="NZ_JAPDPJ010000038.1"/>
</dbReference>
<dbReference type="InterPro" id="IPR001078">
    <property type="entry name" value="2-oxoacid_DH_actylTfrase"/>
</dbReference>
<dbReference type="InterPro" id="IPR036625">
    <property type="entry name" value="E3-bd_dom_sf"/>
</dbReference>
<dbReference type="InterPro" id="IPR050743">
    <property type="entry name" value="2-oxoacid_DH_E2_comp"/>
</dbReference>
<dbReference type="PANTHER" id="PTHR43178:SF5">
    <property type="entry name" value="LIPOAMIDE ACYLTRANSFERASE COMPONENT OF BRANCHED-CHAIN ALPHA-KETO ACID DEHYDROGENASE COMPLEX, MITOCHONDRIAL"/>
    <property type="match status" value="1"/>
</dbReference>
<keyword evidence="4 7" id="KW-0808">Transferase</keyword>
<reference evidence="11" key="1">
    <citation type="submission" date="2022-10" db="EMBL/GenBank/DDBJ databases">
        <authorList>
            <person name="Yu W.X."/>
        </authorList>
    </citation>
    <scope>NUCLEOTIDE SEQUENCE</scope>
    <source>
        <strain evidence="11">AAT</strain>
    </source>
</reference>
<dbReference type="Gene3D" id="2.40.50.100">
    <property type="match status" value="1"/>
</dbReference>
<evidence type="ECO:0000256" key="6">
    <source>
        <dbReference type="ARBA" id="ARBA00023315"/>
    </source>
</evidence>
<evidence type="ECO:0000256" key="4">
    <source>
        <dbReference type="ARBA" id="ARBA00022679"/>
    </source>
</evidence>
<dbReference type="Proteomes" id="UP001209229">
    <property type="component" value="Unassembled WGS sequence"/>
</dbReference>
<feature type="region of interest" description="Disordered" evidence="8">
    <location>
        <begin position="167"/>
        <end position="202"/>
    </location>
</feature>
<evidence type="ECO:0000256" key="8">
    <source>
        <dbReference type="SAM" id="MobiDB-lite"/>
    </source>
</evidence>
<evidence type="ECO:0000256" key="5">
    <source>
        <dbReference type="ARBA" id="ARBA00022823"/>
    </source>
</evidence>
<dbReference type="Pfam" id="PF00198">
    <property type="entry name" value="2-oxoacid_dh"/>
    <property type="match status" value="1"/>
</dbReference>
<keyword evidence="5 7" id="KW-0450">Lipoyl</keyword>
<dbReference type="EC" id="2.3.1.-" evidence="7"/>
<dbReference type="Pfam" id="PF02817">
    <property type="entry name" value="E3_binding"/>
    <property type="match status" value="1"/>
</dbReference>
<dbReference type="Gene3D" id="3.30.559.10">
    <property type="entry name" value="Chloramphenicol acetyltransferase-like domain"/>
    <property type="match status" value="1"/>
</dbReference>
<dbReference type="SUPFAM" id="SSF52777">
    <property type="entry name" value="CoA-dependent acyltransferases"/>
    <property type="match status" value="1"/>
</dbReference>
<evidence type="ECO:0000259" key="10">
    <source>
        <dbReference type="PROSITE" id="PS51826"/>
    </source>
</evidence>
<dbReference type="Pfam" id="PF00364">
    <property type="entry name" value="Biotin_lipoyl"/>
    <property type="match status" value="1"/>
</dbReference>